<name>A0ABT0LHK3_9GAMM</name>
<dbReference type="NCBIfam" id="TIGR00254">
    <property type="entry name" value="GGDEF"/>
    <property type="match status" value="1"/>
</dbReference>
<dbReference type="Gene3D" id="3.30.70.270">
    <property type="match status" value="1"/>
</dbReference>
<dbReference type="PROSITE" id="PS50887">
    <property type="entry name" value="GGDEF"/>
    <property type="match status" value="1"/>
</dbReference>
<dbReference type="GO" id="GO:0052621">
    <property type="term" value="F:diguanylate cyclase activity"/>
    <property type="evidence" value="ECO:0007669"/>
    <property type="project" value="UniProtKB-EC"/>
</dbReference>
<feature type="domain" description="GGDEF" evidence="2">
    <location>
        <begin position="287"/>
        <end position="411"/>
    </location>
</feature>
<keyword evidence="3" id="KW-0808">Transferase</keyword>
<dbReference type="SMART" id="SM00267">
    <property type="entry name" value="GGDEF"/>
    <property type="match status" value="1"/>
</dbReference>
<keyword evidence="1" id="KW-0812">Transmembrane</keyword>
<dbReference type="PANTHER" id="PTHR33121:SF81">
    <property type="entry name" value="CYCLIC DI-GMP PHOSPHODIESTERASE PDEB-RELATED"/>
    <property type="match status" value="1"/>
</dbReference>
<dbReference type="PANTHER" id="PTHR33121">
    <property type="entry name" value="CYCLIC DI-GMP PHOSPHODIESTERASE PDEF"/>
    <property type="match status" value="1"/>
</dbReference>
<evidence type="ECO:0000256" key="1">
    <source>
        <dbReference type="SAM" id="Phobius"/>
    </source>
</evidence>
<dbReference type="SUPFAM" id="SSF55073">
    <property type="entry name" value="Nucleotide cyclase"/>
    <property type="match status" value="1"/>
</dbReference>
<gene>
    <name evidence="3" type="ORF">L2764_22540</name>
</gene>
<dbReference type="InterPro" id="IPR043128">
    <property type="entry name" value="Rev_trsase/Diguanyl_cyclase"/>
</dbReference>
<sequence>MLHNNKNIIEQFDLKFHLVLLGSPLILLILCWMIFFSAISQYQSMLTLSLVCIIYILGYSLSYYLHQGRLNRATEHLQQMHCINDITFELIPFSDQYENEASFLNALLKKAVSCIDGAEMGTIIRIDPSSNALYFESSVGIDLNKLRQVDFNLNQSFEHRFTDGRCDRVVIIDNMKHINEQNTLTKNEKTILFNAPIIPIYSTLSSPIHIDGQLYGLLNLDSGSLNAFNEYDSHLVKLLTHEAANAINLYQKSKEIQKLTFHDPQTGLYNRNGFEKNRLEWKIKPHFGSYLVLLNIDNLTSYNKTAGYDAGNKAIHLLCHHLQARWKGEQLMAYLGGNEFIMLCHGPQSQLKTQLIDLQSELIPASQQVNLTLIKINFGIATYQGQWDAAFLNAKHALKQMKQAHPINTPH</sequence>
<feature type="transmembrane region" description="Helical" evidence="1">
    <location>
        <begin position="45"/>
        <end position="65"/>
    </location>
</feature>
<keyword evidence="3" id="KW-0548">Nucleotidyltransferase</keyword>
<dbReference type="SUPFAM" id="SSF55781">
    <property type="entry name" value="GAF domain-like"/>
    <property type="match status" value="1"/>
</dbReference>
<proteinExistence type="predicted"/>
<evidence type="ECO:0000313" key="3">
    <source>
        <dbReference type="EMBL" id="MCL1127181.1"/>
    </source>
</evidence>
<accession>A0ABT0LHK3</accession>
<protein>
    <submittedName>
        <fullName evidence="3">Diguanylate cyclase</fullName>
        <ecNumber evidence="3">2.7.7.65</ecNumber>
    </submittedName>
</protein>
<dbReference type="EC" id="2.7.7.65" evidence="3"/>
<dbReference type="InterPro" id="IPR000160">
    <property type="entry name" value="GGDEF_dom"/>
</dbReference>
<keyword evidence="1" id="KW-1133">Transmembrane helix</keyword>
<dbReference type="InterPro" id="IPR050706">
    <property type="entry name" value="Cyclic-di-GMP_PDE-like"/>
</dbReference>
<feature type="transmembrane region" description="Helical" evidence="1">
    <location>
        <begin position="16"/>
        <end position="39"/>
    </location>
</feature>
<evidence type="ECO:0000313" key="4">
    <source>
        <dbReference type="Proteomes" id="UP001203423"/>
    </source>
</evidence>
<dbReference type="Gene3D" id="3.30.450.40">
    <property type="match status" value="1"/>
</dbReference>
<dbReference type="Pfam" id="PF00990">
    <property type="entry name" value="GGDEF"/>
    <property type="match status" value="1"/>
</dbReference>
<dbReference type="Proteomes" id="UP001203423">
    <property type="component" value="Unassembled WGS sequence"/>
</dbReference>
<dbReference type="InterPro" id="IPR029016">
    <property type="entry name" value="GAF-like_dom_sf"/>
</dbReference>
<dbReference type="InterPro" id="IPR003018">
    <property type="entry name" value="GAF"/>
</dbReference>
<keyword evidence="1" id="KW-0472">Membrane</keyword>
<keyword evidence="4" id="KW-1185">Reference proteome</keyword>
<dbReference type="Pfam" id="PF13185">
    <property type="entry name" value="GAF_2"/>
    <property type="match status" value="1"/>
</dbReference>
<reference evidence="3 4" key="1">
    <citation type="submission" date="2022-01" db="EMBL/GenBank/DDBJ databases">
        <title>Whole genome-based taxonomy of the Shewanellaceae.</title>
        <authorList>
            <person name="Martin-Rodriguez A.J."/>
        </authorList>
    </citation>
    <scope>NUCLEOTIDE SEQUENCE [LARGE SCALE GENOMIC DNA]</scope>
    <source>
        <strain evidence="3 4">DSM 17177</strain>
    </source>
</reference>
<evidence type="ECO:0000259" key="2">
    <source>
        <dbReference type="PROSITE" id="PS50887"/>
    </source>
</evidence>
<dbReference type="EMBL" id="JAKIKS010000133">
    <property type="protein sequence ID" value="MCL1127181.1"/>
    <property type="molecule type" value="Genomic_DNA"/>
</dbReference>
<dbReference type="RefSeq" id="WP_248942576.1">
    <property type="nucleotide sequence ID" value="NZ_JAKIKS010000133.1"/>
</dbReference>
<comment type="caution">
    <text evidence="3">The sequence shown here is derived from an EMBL/GenBank/DDBJ whole genome shotgun (WGS) entry which is preliminary data.</text>
</comment>
<dbReference type="InterPro" id="IPR029787">
    <property type="entry name" value="Nucleotide_cyclase"/>
</dbReference>
<organism evidence="3 4">
    <name type="scientific">Shewanella surugensis</name>
    <dbReference type="NCBI Taxonomy" id="212020"/>
    <lineage>
        <taxon>Bacteria</taxon>
        <taxon>Pseudomonadati</taxon>
        <taxon>Pseudomonadota</taxon>
        <taxon>Gammaproteobacteria</taxon>
        <taxon>Alteromonadales</taxon>
        <taxon>Shewanellaceae</taxon>
        <taxon>Shewanella</taxon>
    </lineage>
</organism>